<keyword evidence="4" id="KW-0863">Zinc-finger</keyword>
<reference evidence="13 14" key="1">
    <citation type="journal article" date="2019" name="Nat. Plants">
        <title>Stout camphor tree genome fills gaps in understanding of flowering plant genome evolution.</title>
        <authorList>
            <person name="Chaw S.M."/>
            <person name="Liu Y.C."/>
            <person name="Wu Y.W."/>
            <person name="Wang H.Y."/>
            <person name="Lin C.I."/>
            <person name="Wu C.S."/>
            <person name="Ke H.M."/>
            <person name="Chang L.Y."/>
            <person name="Hsu C.Y."/>
            <person name="Yang H.T."/>
            <person name="Sudianto E."/>
            <person name="Hsu M.H."/>
            <person name="Wu K.P."/>
            <person name="Wang L.N."/>
            <person name="Leebens-Mack J.H."/>
            <person name="Tsai I.J."/>
        </authorList>
    </citation>
    <scope>NUCLEOTIDE SEQUENCE [LARGE SCALE GENOMIC DNA]</scope>
    <source>
        <strain evidence="14">cv. Chaw 1501</strain>
        <tissue evidence="13">Young leaves</tissue>
    </source>
</reference>
<gene>
    <name evidence="13" type="ORF">CKAN_00325100</name>
</gene>
<keyword evidence="8" id="KW-0804">Transcription</keyword>
<keyword evidence="9" id="KW-0539">Nucleus</keyword>
<dbReference type="STRING" id="337451.A0A443N8U2"/>
<dbReference type="InterPro" id="IPR012337">
    <property type="entry name" value="RNaseH-like_sf"/>
</dbReference>
<dbReference type="InterPro" id="IPR008906">
    <property type="entry name" value="HATC_C_dom"/>
</dbReference>
<keyword evidence="14" id="KW-1185">Reference proteome</keyword>
<feature type="domain" description="HAT C-terminal dimerisation" evidence="11">
    <location>
        <begin position="547"/>
        <end position="628"/>
    </location>
</feature>
<accession>A0A443N8U2</accession>
<dbReference type="PANTHER" id="PTHR46481:SF6">
    <property type="entry name" value="ZINC FINGER BED DOMAIN-CONTAINING PROTEIN RICESLEEPER 2-LIKE"/>
    <property type="match status" value="1"/>
</dbReference>
<dbReference type="SMART" id="SM00614">
    <property type="entry name" value="ZnF_BED"/>
    <property type="match status" value="1"/>
</dbReference>
<dbReference type="SUPFAM" id="SSF53098">
    <property type="entry name" value="Ribonuclease H-like"/>
    <property type="match status" value="1"/>
</dbReference>
<evidence type="ECO:0000256" key="3">
    <source>
        <dbReference type="ARBA" id="ARBA00022723"/>
    </source>
</evidence>
<evidence type="ECO:0000256" key="9">
    <source>
        <dbReference type="ARBA" id="ARBA00023242"/>
    </source>
</evidence>
<dbReference type="EMBL" id="QPKB01000001">
    <property type="protein sequence ID" value="RWR74896.1"/>
    <property type="molecule type" value="Genomic_DNA"/>
</dbReference>
<dbReference type="GO" id="GO:0005634">
    <property type="term" value="C:nucleus"/>
    <property type="evidence" value="ECO:0007669"/>
    <property type="project" value="UniProtKB-SubCell"/>
</dbReference>
<dbReference type="InterPro" id="IPR025525">
    <property type="entry name" value="hAT-like_transposase_RNase-H"/>
</dbReference>
<dbReference type="OrthoDB" id="1873329at2759"/>
<feature type="domain" description="hAT-like transposase RNase-H fold" evidence="12">
    <location>
        <begin position="395"/>
        <end position="494"/>
    </location>
</feature>
<evidence type="ECO:0000313" key="13">
    <source>
        <dbReference type="EMBL" id="RWR74896.1"/>
    </source>
</evidence>
<keyword evidence="6" id="KW-0805">Transcription regulation</keyword>
<dbReference type="Proteomes" id="UP000283530">
    <property type="component" value="Unassembled WGS sequence"/>
</dbReference>
<comment type="subunit">
    <text evidence="2">Homodimer.</text>
</comment>
<dbReference type="AlphaFoldDB" id="A0A443N8U2"/>
<dbReference type="Pfam" id="PF02892">
    <property type="entry name" value="zf-BED"/>
    <property type="match status" value="1"/>
</dbReference>
<evidence type="ECO:0000256" key="7">
    <source>
        <dbReference type="ARBA" id="ARBA00023125"/>
    </source>
</evidence>
<evidence type="ECO:0000256" key="4">
    <source>
        <dbReference type="ARBA" id="ARBA00022771"/>
    </source>
</evidence>
<dbReference type="Pfam" id="PF14372">
    <property type="entry name" value="hAT-like_RNase-H"/>
    <property type="match status" value="1"/>
</dbReference>
<comment type="subcellular location">
    <subcellularLocation>
        <location evidence="1">Nucleus</location>
    </subcellularLocation>
</comment>
<dbReference type="GO" id="GO:0046983">
    <property type="term" value="F:protein dimerization activity"/>
    <property type="evidence" value="ECO:0007669"/>
    <property type="project" value="InterPro"/>
</dbReference>
<evidence type="ECO:0000256" key="2">
    <source>
        <dbReference type="ARBA" id="ARBA00011738"/>
    </source>
</evidence>
<proteinExistence type="predicted"/>
<dbReference type="InterPro" id="IPR052035">
    <property type="entry name" value="ZnF_BED_domain_contain"/>
</dbReference>
<organism evidence="13 14">
    <name type="scientific">Cinnamomum micranthum f. kanehirae</name>
    <dbReference type="NCBI Taxonomy" id="337451"/>
    <lineage>
        <taxon>Eukaryota</taxon>
        <taxon>Viridiplantae</taxon>
        <taxon>Streptophyta</taxon>
        <taxon>Embryophyta</taxon>
        <taxon>Tracheophyta</taxon>
        <taxon>Spermatophyta</taxon>
        <taxon>Magnoliopsida</taxon>
        <taxon>Magnoliidae</taxon>
        <taxon>Laurales</taxon>
        <taxon>Lauraceae</taxon>
        <taxon>Cinnamomum</taxon>
    </lineage>
</organism>
<dbReference type="InterPro" id="IPR036236">
    <property type="entry name" value="Znf_C2H2_sf"/>
</dbReference>
<dbReference type="Pfam" id="PF05699">
    <property type="entry name" value="Dimer_Tnp_hAT"/>
    <property type="match status" value="1"/>
</dbReference>
<keyword evidence="5" id="KW-0862">Zinc</keyword>
<evidence type="ECO:0000256" key="1">
    <source>
        <dbReference type="ARBA" id="ARBA00004123"/>
    </source>
</evidence>
<evidence type="ECO:0000256" key="6">
    <source>
        <dbReference type="ARBA" id="ARBA00023015"/>
    </source>
</evidence>
<evidence type="ECO:0000313" key="14">
    <source>
        <dbReference type="Proteomes" id="UP000283530"/>
    </source>
</evidence>
<dbReference type="GO" id="GO:0008270">
    <property type="term" value="F:zinc ion binding"/>
    <property type="evidence" value="ECO:0007669"/>
    <property type="project" value="UniProtKB-KW"/>
</dbReference>
<evidence type="ECO:0000259" key="12">
    <source>
        <dbReference type="Pfam" id="PF14372"/>
    </source>
</evidence>
<dbReference type="InterPro" id="IPR003656">
    <property type="entry name" value="Znf_BED"/>
</dbReference>
<dbReference type="SUPFAM" id="SSF57667">
    <property type="entry name" value="beta-beta-alpha zinc fingers"/>
    <property type="match status" value="1"/>
</dbReference>
<feature type="domain" description="BED-type" evidence="10">
    <location>
        <begin position="31"/>
        <end position="71"/>
    </location>
</feature>
<comment type="caution">
    <text evidence="13">The sequence shown here is derived from an EMBL/GenBank/DDBJ whole genome shotgun (WGS) entry which is preliminary data.</text>
</comment>
<evidence type="ECO:0000256" key="8">
    <source>
        <dbReference type="ARBA" id="ARBA00023163"/>
    </source>
</evidence>
<protein>
    <submittedName>
        <fullName evidence="13">Zinc finger BED domain-containing protein RICESLEEPER 2-like protein isoform X2</fullName>
    </submittedName>
</protein>
<evidence type="ECO:0000259" key="10">
    <source>
        <dbReference type="Pfam" id="PF02892"/>
    </source>
</evidence>
<dbReference type="GO" id="GO:0003677">
    <property type="term" value="F:DNA binding"/>
    <property type="evidence" value="ECO:0007669"/>
    <property type="project" value="UniProtKB-KW"/>
</dbReference>
<keyword evidence="7" id="KW-0238">DNA-binding</keyword>
<evidence type="ECO:0000256" key="5">
    <source>
        <dbReference type="ARBA" id="ARBA00022833"/>
    </source>
</evidence>
<evidence type="ECO:0000259" key="11">
    <source>
        <dbReference type="Pfam" id="PF05699"/>
    </source>
</evidence>
<keyword evidence="3" id="KW-0479">Metal-binding</keyword>
<name>A0A443N8U2_9MAGN</name>
<sequence>MSVMESDENILDTMCSEHEPKRKRKHVSLVWSEYEKLPLDADGKQRAKCNRCGKKYITDYGTTNLKRHLVNCPRRDGGYAGQLLLPSSEPMTPHSSKLDQEKFREMVAKAVIRHGYPFEFVEHEGFRDLCSFLNPDAKPIARNDAEADILKMYKKHKEKLHHLLQSVSSKICLTLEFWKSITTDYNICLTAHFIDEEWVLQKRILNFSLMPPPHSSSAIAERVSTLLNEWGIEKKLFSITLDNASSNDALIEVMKNQIGLKNALLSDGQFFHVHCCVHILNLLVQEGLKEVDAVVNKIRETVKYLKNSQPRKTKFLDCVSQLSLQGNKGLHQDVPTKWNTTYLMLESAILYRPAFSQLQSVDSNYKDCPSPEEWNSVEKIAKFLKCFYDVTNTFSRAKHLTADLYFHGVWKIQLHLKEEMESVDSFISKLATEMHGKFDKYWKDYSPILAIAVILDPRYKMQFVEFSYKKLYGQNFTGEVTRVHQHLHSLFNEYLRHSSEASASNVSAITHQSGCNDVAVGDDVDDDLKDFDTFKSQFSTEGQKSQLDLYLQEPKLDRKQELDILNYWKSCKYWYPELSQMARDILAIPVSAVASEAMFSVGGKVLDQFHSVLTPQNIEALICSRDWLFGIGVDCMEMKTDDIVKDILRVDASNDASHGSNDFGL</sequence>
<dbReference type="PANTHER" id="PTHR46481">
    <property type="entry name" value="ZINC FINGER BED DOMAIN-CONTAINING PROTEIN 4"/>
    <property type="match status" value="1"/>
</dbReference>